<gene>
    <name evidence="1" type="ORF">CDV31_007716</name>
</gene>
<reference evidence="1 2" key="1">
    <citation type="submission" date="2017-06" db="EMBL/GenBank/DDBJ databases">
        <title>Cmopartive genomic analysis of Ambrosia Fusariam Clade fungi.</title>
        <authorList>
            <person name="Stajich J.E."/>
            <person name="Carrillo J."/>
            <person name="Kijimoto T."/>
            <person name="Eskalen A."/>
            <person name="O'Donnell K."/>
            <person name="Kasson M."/>
        </authorList>
    </citation>
    <scope>NUCLEOTIDE SEQUENCE [LARGE SCALE GENOMIC DNA]</scope>
    <source>
        <strain evidence="1 2">NRRL 20438</strain>
    </source>
</reference>
<evidence type="ECO:0000313" key="2">
    <source>
        <dbReference type="Proteomes" id="UP000288429"/>
    </source>
</evidence>
<comment type="caution">
    <text evidence="1">The sequence shown here is derived from an EMBL/GenBank/DDBJ whole genome shotgun (WGS) entry which is preliminary data.</text>
</comment>
<name>A0A428U520_9HYPO</name>
<dbReference type="EMBL" id="NIZV01000096">
    <property type="protein sequence ID" value="RSM09410.1"/>
    <property type="molecule type" value="Genomic_DNA"/>
</dbReference>
<accession>A0A428U520</accession>
<protein>
    <submittedName>
        <fullName evidence="1">Uncharacterized protein</fullName>
    </submittedName>
</protein>
<dbReference type="Proteomes" id="UP000288429">
    <property type="component" value="Unassembled WGS sequence"/>
</dbReference>
<organism evidence="1 2">
    <name type="scientific">Fusarium ambrosium</name>
    <dbReference type="NCBI Taxonomy" id="131363"/>
    <lineage>
        <taxon>Eukaryota</taxon>
        <taxon>Fungi</taxon>
        <taxon>Dikarya</taxon>
        <taxon>Ascomycota</taxon>
        <taxon>Pezizomycotina</taxon>
        <taxon>Sordariomycetes</taxon>
        <taxon>Hypocreomycetidae</taxon>
        <taxon>Hypocreales</taxon>
        <taxon>Nectriaceae</taxon>
        <taxon>Fusarium</taxon>
        <taxon>Fusarium solani species complex</taxon>
    </lineage>
</organism>
<evidence type="ECO:0000313" key="1">
    <source>
        <dbReference type="EMBL" id="RSM09410.1"/>
    </source>
</evidence>
<proteinExistence type="predicted"/>
<keyword evidence="2" id="KW-1185">Reference proteome</keyword>
<dbReference type="AlphaFoldDB" id="A0A428U520"/>
<sequence length="120" mass="13471">MGIRCCKYRGSQIQQNFLFCRLQFTGNTLPSTPRRFAASISNNQKATHPLERIILNPQFAYVPEDGPLNLHSTEVTADPASSHFIVPPFNPRVECWFWLPFDAFVVSASGPACVENKFPA</sequence>